<keyword evidence="2 4" id="KW-0503">Monooxygenase</keyword>
<feature type="domain" description="Luciferase-like" evidence="3">
    <location>
        <begin position="8"/>
        <end position="298"/>
    </location>
</feature>
<evidence type="ECO:0000256" key="2">
    <source>
        <dbReference type="ARBA" id="ARBA00023033"/>
    </source>
</evidence>
<keyword evidence="1" id="KW-0560">Oxidoreductase</keyword>
<dbReference type="Proteomes" id="UP000198908">
    <property type="component" value="Unassembled WGS sequence"/>
</dbReference>
<dbReference type="Pfam" id="PF00296">
    <property type="entry name" value="Bac_luciferase"/>
    <property type="match status" value="1"/>
</dbReference>
<dbReference type="Gene3D" id="3.20.20.30">
    <property type="entry name" value="Luciferase-like domain"/>
    <property type="match status" value="1"/>
</dbReference>
<dbReference type="PANTHER" id="PTHR30137:SF8">
    <property type="entry name" value="BLR5498 PROTEIN"/>
    <property type="match status" value="1"/>
</dbReference>
<name>A0A1G6P5P9_9BURK</name>
<evidence type="ECO:0000256" key="1">
    <source>
        <dbReference type="ARBA" id="ARBA00023002"/>
    </source>
</evidence>
<dbReference type="OrthoDB" id="7055978at2"/>
<sequence length="343" mass="36716">MSDFLQRYGVFLNVENPDNDARDALLQTVCTASAAERMGFYDAWVAEHHHSPFAIGSALMVLLSQIAACTSTIRLGTGASLLALNDPLRVAEDIASLDLLSGGRIEFGVARGGPFPAQYRPAGIASAEVARERMHEALALIERLWAEPETSFDGRYFHYEGVAVYPRPLQQPVPVWLASLSGDSPGLAAERDYGLMATPSADLGQVAGQVAQERSIRGEFPFAIARFFYCAEDSRLAIEHGVEAVRSYPRLMGVQFAPGKLPPMFAPDAPEAVILANAVIGDPAQCVAQAKALQDRLGSHRLLLKPATHDPELARTALALFAREAGLSAARSSGGAWSASCKA</sequence>
<dbReference type="GO" id="GO:0005829">
    <property type="term" value="C:cytosol"/>
    <property type="evidence" value="ECO:0007669"/>
    <property type="project" value="TreeGrafter"/>
</dbReference>
<organism evidence="4 5">
    <name type="scientific">Paraburkholderia lycopersici</name>
    <dbReference type="NCBI Taxonomy" id="416944"/>
    <lineage>
        <taxon>Bacteria</taxon>
        <taxon>Pseudomonadati</taxon>
        <taxon>Pseudomonadota</taxon>
        <taxon>Betaproteobacteria</taxon>
        <taxon>Burkholderiales</taxon>
        <taxon>Burkholderiaceae</taxon>
        <taxon>Paraburkholderia</taxon>
    </lineage>
</organism>
<gene>
    <name evidence="4" type="ORF">SAMN05421548_11019</name>
</gene>
<dbReference type="STRING" id="416944.SAMN05421548_11019"/>
<keyword evidence="5" id="KW-1185">Reference proteome</keyword>
<dbReference type="InterPro" id="IPR050766">
    <property type="entry name" value="Bact_Lucif_Oxidored"/>
</dbReference>
<evidence type="ECO:0000313" key="5">
    <source>
        <dbReference type="Proteomes" id="UP000198908"/>
    </source>
</evidence>
<dbReference type="GO" id="GO:0004497">
    <property type="term" value="F:monooxygenase activity"/>
    <property type="evidence" value="ECO:0007669"/>
    <property type="project" value="UniProtKB-KW"/>
</dbReference>
<evidence type="ECO:0000313" key="4">
    <source>
        <dbReference type="EMBL" id="SDC74816.1"/>
    </source>
</evidence>
<dbReference type="GO" id="GO:0016705">
    <property type="term" value="F:oxidoreductase activity, acting on paired donors, with incorporation or reduction of molecular oxygen"/>
    <property type="evidence" value="ECO:0007669"/>
    <property type="project" value="InterPro"/>
</dbReference>
<dbReference type="AlphaFoldDB" id="A0A1G6P5P9"/>
<proteinExistence type="predicted"/>
<evidence type="ECO:0000259" key="3">
    <source>
        <dbReference type="Pfam" id="PF00296"/>
    </source>
</evidence>
<dbReference type="InterPro" id="IPR011251">
    <property type="entry name" value="Luciferase-like_dom"/>
</dbReference>
<dbReference type="RefSeq" id="WP_091997101.1">
    <property type="nucleotide sequence ID" value="NZ_FMYQ01000010.1"/>
</dbReference>
<reference evidence="5" key="1">
    <citation type="submission" date="2016-09" db="EMBL/GenBank/DDBJ databases">
        <authorList>
            <person name="Varghese N."/>
            <person name="Submissions S."/>
        </authorList>
    </citation>
    <scope>NUCLEOTIDE SEQUENCE [LARGE SCALE GENOMIC DNA]</scope>
    <source>
        <strain evidence="5">TNe-862</strain>
    </source>
</reference>
<dbReference type="SUPFAM" id="SSF51679">
    <property type="entry name" value="Bacterial luciferase-like"/>
    <property type="match status" value="1"/>
</dbReference>
<accession>A0A1G6P5P9</accession>
<protein>
    <submittedName>
        <fullName evidence="4">Flavin-dependent oxidoreductase, luciferase family (Includes alkanesulfonate monooxygenase SsuD and methylene tetrahydromethanopterin reductase)</fullName>
    </submittedName>
</protein>
<dbReference type="EMBL" id="FMYQ01000010">
    <property type="protein sequence ID" value="SDC74816.1"/>
    <property type="molecule type" value="Genomic_DNA"/>
</dbReference>
<dbReference type="InterPro" id="IPR036661">
    <property type="entry name" value="Luciferase-like_sf"/>
</dbReference>
<dbReference type="PANTHER" id="PTHR30137">
    <property type="entry name" value="LUCIFERASE-LIKE MONOOXYGENASE"/>
    <property type="match status" value="1"/>
</dbReference>